<dbReference type="EMBL" id="JASBWU010000009">
    <property type="protein sequence ID" value="KAJ9119148.1"/>
    <property type="molecule type" value="Genomic_DNA"/>
</dbReference>
<accession>A0ACC2X699</accession>
<comment type="caution">
    <text evidence="1">The sequence shown here is derived from an EMBL/GenBank/DDBJ whole genome shotgun (WGS) entry which is preliminary data.</text>
</comment>
<dbReference type="Proteomes" id="UP001243375">
    <property type="component" value="Unassembled WGS sequence"/>
</dbReference>
<protein>
    <submittedName>
        <fullName evidence="1">Uncharacterized protein</fullName>
    </submittedName>
</protein>
<keyword evidence="2" id="KW-1185">Reference proteome</keyword>
<gene>
    <name evidence="1" type="ORF">QFC22_003639</name>
</gene>
<proteinExistence type="predicted"/>
<name>A0ACC2X699_9TREE</name>
<sequence length="411" mass="46969">MPLVSTSRLLRTLLISTVIVLGSYSFFIWSESSVSISVKPFGFDFEFDYRYAYADEDDTIATLFPSQEEEDSLGLDDISRRATPAERLLTSGEGFCENWTVPEDDEEMERRGKESSCWKDRHYRQLKSFLNKAATDKSYRELSWHDRISTRNMKALHSLFDCLSHFGSDEALPQECSNSMLNVMVLHDWWWDMALNGGSESGETVWLRNMVETFEEQNYTMVSLNWHAYHYLVRVHNALPDVVSFIYARDTLAISCLSDPRCRSDFPPNTSAVMDVPVEQRGTVPLWKLFTVDYIFLSDLSQWGARPGDHGRSKHAYGIQWGEEMTFNPLGNEWTISFVPQDIWLSFQNATSLTPIANAHALKTDSETTTPPGLVNRGPVAREDYYEQVAHSKVFLGIGRPEISPSPYLAL</sequence>
<evidence type="ECO:0000313" key="2">
    <source>
        <dbReference type="Proteomes" id="UP001243375"/>
    </source>
</evidence>
<organism evidence="1 2">
    <name type="scientific">Naganishia vaughanmartiniae</name>
    <dbReference type="NCBI Taxonomy" id="1424756"/>
    <lineage>
        <taxon>Eukaryota</taxon>
        <taxon>Fungi</taxon>
        <taxon>Dikarya</taxon>
        <taxon>Basidiomycota</taxon>
        <taxon>Agaricomycotina</taxon>
        <taxon>Tremellomycetes</taxon>
        <taxon>Filobasidiales</taxon>
        <taxon>Filobasidiaceae</taxon>
        <taxon>Naganishia</taxon>
    </lineage>
</organism>
<evidence type="ECO:0000313" key="1">
    <source>
        <dbReference type="EMBL" id="KAJ9119148.1"/>
    </source>
</evidence>
<reference evidence="1" key="1">
    <citation type="submission" date="2023-04" db="EMBL/GenBank/DDBJ databases">
        <title>Draft Genome sequencing of Naganishia species isolated from polar environments using Oxford Nanopore Technology.</title>
        <authorList>
            <person name="Leo P."/>
            <person name="Venkateswaran K."/>
        </authorList>
    </citation>
    <scope>NUCLEOTIDE SEQUENCE</scope>
    <source>
        <strain evidence="1">MNA-CCFEE 5425</strain>
    </source>
</reference>